<proteinExistence type="inferred from homology"/>
<dbReference type="PANTHER" id="PTHR33376">
    <property type="match status" value="1"/>
</dbReference>
<feature type="signal peptide" evidence="4">
    <location>
        <begin position="1"/>
        <end position="19"/>
    </location>
</feature>
<dbReference type="NCBIfam" id="NF037995">
    <property type="entry name" value="TRAP_S1"/>
    <property type="match status" value="1"/>
</dbReference>
<dbReference type="CDD" id="cd13603">
    <property type="entry name" value="PBP2_TRAP_Siap_TeaA_like"/>
    <property type="match status" value="1"/>
</dbReference>
<keyword evidence="6" id="KW-1185">Reference proteome</keyword>
<evidence type="ECO:0000313" key="6">
    <source>
        <dbReference type="Proteomes" id="UP001364890"/>
    </source>
</evidence>
<evidence type="ECO:0000313" key="5">
    <source>
        <dbReference type="EMBL" id="MEI4770056.1"/>
    </source>
</evidence>
<evidence type="ECO:0000256" key="1">
    <source>
        <dbReference type="ARBA" id="ARBA00009023"/>
    </source>
</evidence>
<keyword evidence="3 4" id="KW-0732">Signal</keyword>
<dbReference type="RefSeq" id="WP_336497614.1">
    <property type="nucleotide sequence ID" value="NZ_JBAWSY010000006.1"/>
</dbReference>
<dbReference type="PANTHER" id="PTHR33376:SF7">
    <property type="entry name" value="C4-DICARBOXYLATE-BINDING PROTEIN DCTB"/>
    <property type="match status" value="1"/>
</dbReference>
<dbReference type="InterPro" id="IPR038404">
    <property type="entry name" value="TRAP_DctP_sf"/>
</dbReference>
<keyword evidence="2" id="KW-0813">Transport</keyword>
<accession>A0ABU8F4W1</accession>
<gene>
    <name evidence="5" type="ORF">WAX74_10445</name>
</gene>
<name>A0ABU8F4W1_9BACI</name>
<dbReference type="NCBIfam" id="TIGR00787">
    <property type="entry name" value="dctP"/>
    <property type="match status" value="1"/>
</dbReference>
<dbReference type="InterPro" id="IPR004682">
    <property type="entry name" value="TRAP_DctP"/>
</dbReference>
<comment type="similarity">
    <text evidence="1">Belongs to the bacterial solute-binding protein 7 family.</text>
</comment>
<reference evidence="5 6" key="1">
    <citation type="submission" date="2024-01" db="EMBL/GenBank/DDBJ databases">
        <title>Seven novel Bacillus-like species.</title>
        <authorList>
            <person name="Liu G."/>
        </authorList>
    </citation>
    <scope>NUCLEOTIDE SEQUENCE [LARGE SCALE GENOMIC DNA]</scope>
    <source>
        <strain evidence="5 6">FJAT-51614</strain>
    </source>
</reference>
<dbReference type="Pfam" id="PF03480">
    <property type="entry name" value="DctP"/>
    <property type="match status" value="1"/>
</dbReference>
<dbReference type="PROSITE" id="PS51257">
    <property type="entry name" value="PROKAR_LIPOPROTEIN"/>
    <property type="match status" value="1"/>
</dbReference>
<dbReference type="PIRSF" id="PIRSF006470">
    <property type="entry name" value="DctB"/>
    <property type="match status" value="1"/>
</dbReference>
<dbReference type="Gene3D" id="3.40.190.170">
    <property type="entry name" value="Bacterial extracellular solute-binding protein, family 7"/>
    <property type="match status" value="1"/>
</dbReference>
<organism evidence="5 6">
    <name type="scientific">Psychrobacillus mangrovi</name>
    <dbReference type="NCBI Taxonomy" id="3117745"/>
    <lineage>
        <taxon>Bacteria</taxon>
        <taxon>Bacillati</taxon>
        <taxon>Bacillota</taxon>
        <taxon>Bacilli</taxon>
        <taxon>Bacillales</taxon>
        <taxon>Bacillaceae</taxon>
        <taxon>Psychrobacillus</taxon>
    </lineage>
</organism>
<sequence>MKNKFLWAVLLVLSMVLIAACGDTEANESSGDQSEGKTYDLKFGHAANEKHPMHIGFTKFAELVDEKSDGRIKITIYPNRQLGDDLEMLQNIMNGSVDLGGVSTSVTSSYTPLLESVQLPFLLNNYEIEEEALKTQEFKDILAALETKLGATGIGLYEGGMRHIANNEKVVQTPEDLKGIKLRVAQSDLIVDIFNTLGASPTPMAYGEVYSALQTGVIDGEEVNLSTIYAEKHLEVLDYLTISGQFPYPAVLLINNDLYNSFSEGDKALIQEASDEAVAYLFEQIKDLDATALAAIKEKGIQVNEIENPKAFIELLNPLYEKYEAKDPLIKDFVEKVETLK</sequence>
<dbReference type="InterPro" id="IPR018389">
    <property type="entry name" value="DctP_fam"/>
</dbReference>
<evidence type="ECO:0000256" key="2">
    <source>
        <dbReference type="ARBA" id="ARBA00022448"/>
    </source>
</evidence>
<evidence type="ECO:0000256" key="4">
    <source>
        <dbReference type="SAM" id="SignalP"/>
    </source>
</evidence>
<protein>
    <submittedName>
        <fullName evidence="5">TRAP transporter substrate-binding protein</fullName>
    </submittedName>
</protein>
<comment type="caution">
    <text evidence="5">The sequence shown here is derived from an EMBL/GenBank/DDBJ whole genome shotgun (WGS) entry which is preliminary data.</text>
</comment>
<evidence type="ECO:0000256" key="3">
    <source>
        <dbReference type="ARBA" id="ARBA00022729"/>
    </source>
</evidence>
<dbReference type="Proteomes" id="UP001364890">
    <property type="component" value="Unassembled WGS sequence"/>
</dbReference>
<dbReference type="EMBL" id="JBAWSY010000006">
    <property type="protein sequence ID" value="MEI4770056.1"/>
    <property type="molecule type" value="Genomic_DNA"/>
</dbReference>
<feature type="chain" id="PRO_5046355661" evidence="4">
    <location>
        <begin position="20"/>
        <end position="341"/>
    </location>
</feature>